<dbReference type="GO" id="GO:0006313">
    <property type="term" value="P:DNA transposition"/>
    <property type="evidence" value="ECO:0007669"/>
    <property type="project" value="InterPro"/>
</dbReference>
<dbReference type="PANTHER" id="PTHR34631:SF3">
    <property type="entry name" value="ISSOD12 TRANSPOSASE TNPA_ISSOD12"/>
    <property type="match status" value="1"/>
</dbReference>
<dbReference type="AlphaFoldDB" id="A0A840YMT9"/>
<evidence type="ECO:0000313" key="3">
    <source>
        <dbReference type="Proteomes" id="UP000580654"/>
    </source>
</evidence>
<organism evidence="2 3">
    <name type="scientific">Muricoccus pecuniae</name>
    <dbReference type="NCBI Taxonomy" id="693023"/>
    <lineage>
        <taxon>Bacteria</taxon>
        <taxon>Pseudomonadati</taxon>
        <taxon>Pseudomonadota</taxon>
        <taxon>Alphaproteobacteria</taxon>
        <taxon>Acetobacterales</taxon>
        <taxon>Roseomonadaceae</taxon>
        <taxon>Muricoccus</taxon>
    </lineage>
</organism>
<dbReference type="PANTHER" id="PTHR34631">
    <property type="match status" value="1"/>
</dbReference>
<dbReference type="GO" id="GO:0003677">
    <property type="term" value="F:DNA binding"/>
    <property type="evidence" value="ECO:0007669"/>
    <property type="project" value="InterPro"/>
</dbReference>
<dbReference type="InterPro" id="IPR002559">
    <property type="entry name" value="Transposase_11"/>
</dbReference>
<accession>A0A840YMT9</accession>
<sequence length="147" mass="15675">MIGSIVALLDLDLPVPDHTTLSRRAETLEVARLAPRPGARPVHLLVDSTGLRECGPGEWLAEKHGTRTRRSWRKLHIGVDAGTGRIVAAELTAHDVDNASQVGPLLDQVAAPIASFTADGAYGQDGSYRKVAVRHPAAAVLVPPRSR</sequence>
<comment type="caution">
    <text evidence="2">The sequence shown here is derived from an EMBL/GenBank/DDBJ whole genome shotgun (WGS) entry which is preliminary data.</text>
</comment>
<dbReference type="GO" id="GO:0004803">
    <property type="term" value="F:transposase activity"/>
    <property type="evidence" value="ECO:0007669"/>
    <property type="project" value="InterPro"/>
</dbReference>
<dbReference type="InterPro" id="IPR053172">
    <property type="entry name" value="Tn903_transposase"/>
</dbReference>
<reference evidence="2 3" key="1">
    <citation type="submission" date="2020-08" db="EMBL/GenBank/DDBJ databases">
        <title>Genomic Encyclopedia of Type Strains, Phase IV (KMG-IV): sequencing the most valuable type-strain genomes for metagenomic binning, comparative biology and taxonomic classification.</title>
        <authorList>
            <person name="Goeker M."/>
        </authorList>
    </citation>
    <scope>NUCLEOTIDE SEQUENCE [LARGE SCALE GENOMIC DNA]</scope>
    <source>
        <strain evidence="2 3">DSM 25622</strain>
    </source>
</reference>
<proteinExistence type="predicted"/>
<dbReference type="Pfam" id="PF01609">
    <property type="entry name" value="DDE_Tnp_1"/>
    <property type="match status" value="1"/>
</dbReference>
<feature type="domain" description="Transposase IS4-like" evidence="1">
    <location>
        <begin position="41"/>
        <end position="132"/>
    </location>
</feature>
<dbReference type="Proteomes" id="UP000580654">
    <property type="component" value="Unassembled WGS sequence"/>
</dbReference>
<name>A0A840YMT9_9PROT</name>
<evidence type="ECO:0000259" key="1">
    <source>
        <dbReference type="Pfam" id="PF01609"/>
    </source>
</evidence>
<keyword evidence="3" id="KW-1185">Reference proteome</keyword>
<evidence type="ECO:0000313" key="2">
    <source>
        <dbReference type="EMBL" id="MBB5696433.1"/>
    </source>
</evidence>
<gene>
    <name evidence="2" type="ORF">FHS87_004504</name>
</gene>
<dbReference type="EMBL" id="JACIJD010000042">
    <property type="protein sequence ID" value="MBB5696433.1"/>
    <property type="molecule type" value="Genomic_DNA"/>
</dbReference>
<protein>
    <recommendedName>
        <fullName evidence="1">Transposase IS4-like domain-containing protein</fullName>
    </recommendedName>
</protein>